<dbReference type="SUPFAM" id="SSF103025">
    <property type="entry name" value="Folate-binding domain"/>
    <property type="match status" value="1"/>
</dbReference>
<evidence type="ECO:0000256" key="4">
    <source>
        <dbReference type="ARBA" id="ARBA00093447"/>
    </source>
</evidence>
<feature type="domain" description="CAF17 C-terminal" evidence="6">
    <location>
        <begin position="398"/>
        <end position="449"/>
    </location>
</feature>
<dbReference type="VEuPathDB" id="FungiDB:CXQ85_001464"/>
<dbReference type="InterPro" id="IPR057460">
    <property type="entry name" value="CAF17_C"/>
</dbReference>
<dbReference type="Pfam" id="PF25455">
    <property type="entry name" value="Beta-barrel_CAF17_C"/>
    <property type="match status" value="1"/>
</dbReference>
<dbReference type="EMBL" id="PKFO01000001">
    <property type="protein sequence ID" value="PVH19164.1"/>
    <property type="molecule type" value="Genomic_DNA"/>
</dbReference>
<comment type="similarity">
    <text evidence="4">Belongs to the GcvT family. CAF17/IBA57 subfamily.</text>
</comment>
<organism evidence="7 8">
    <name type="scientific">Candidozyma haemuli</name>
    <dbReference type="NCBI Taxonomy" id="45357"/>
    <lineage>
        <taxon>Eukaryota</taxon>
        <taxon>Fungi</taxon>
        <taxon>Dikarya</taxon>
        <taxon>Ascomycota</taxon>
        <taxon>Saccharomycotina</taxon>
        <taxon>Pichiomycetes</taxon>
        <taxon>Metschnikowiaceae</taxon>
        <taxon>Candidozyma</taxon>
    </lineage>
</organism>
<dbReference type="GO" id="GO:0005759">
    <property type="term" value="C:mitochondrial matrix"/>
    <property type="evidence" value="ECO:0007669"/>
    <property type="project" value="UniProtKB-SubCell"/>
</dbReference>
<dbReference type="Proteomes" id="UP000244309">
    <property type="component" value="Unassembled WGS sequence"/>
</dbReference>
<feature type="region of interest" description="Disordered" evidence="5">
    <location>
        <begin position="343"/>
        <end position="403"/>
    </location>
</feature>
<sequence length="452" mass="50411">MSWNGIARIPRAVLQIKGIDASKFLNGLITTRLLPNVVKKKQHTISDNENRHLELQEVIDPQKNWGLMHEDIYDPEFNIFVRRDGVSSMFLNSKGRVVNDCFVYANPYHTLTEAFRETIKEPNFLVEVDPKYASALQSLLRIHKLSARVKIEPVKSVFSYYYYNETPEFEEWLEEFQMNYLTTGDPEGALENANKVVEEELIFNKKFAPNVAGFAIDNRIPNFGLKILTTEEATDPAEIFSESFKALFDVKEVSPHSITDRRYVNGLFETSDAPAGMSLLPFECNLDYINGLSLEKGCYVGQELTIRTYNGGVIRKRVVPLSFTGDEGDLAKLGDADVTEVSLEPAVEEEAPKKAASPFGDSKKAASPFGDSKKAASPFGDSGKSASPFGSSGRAPRKSKIGKLLSVRGKMGFALVNLDKLKKDNRLKVSVPGVSKELDATAHVPEWWPEDI</sequence>
<evidence type="ECO:0000256" key="5">
    <source>
        <dbReference type="SAM" id="MobiDB-lite"/>
    </source>
</evidence>
<dbReference type="InterPro" id="IPR027266">
    <property type="entry name" value="TrmE/GcvT-like"/>
</dbReference>
<name>A0A2V1AN88_9ASCO</name>
<dbReference type="PANTHER" id="PTHR22602:SF0">
    <property type="entry name" value="TRANSFERASE CAF17, MITOCHONDRIAL-RELATED"/>
    <property type="match status" value="1"/>
</dbReference>
<reference evidence="7 8" key="1">
    <citation type="submission" date="2017-12" db="EMBL/GenBank/DDBJ databases">
        <title>Genome Sequence of a Multidrug-Resistant Candida haemulonii Isolate from a Patient with Chronic Leg Ulcers in Israel.</title>
        <authorList>
            <person name="Chow N.A."/>
            <person name="Gade L."/>
            <person name="Batra D."/>
            <person name="Rowe L.A."/>
            <person name="Ben-Ami R."/>
            <person name="Loparev V.N."/>
            <person name="Litvintseva A.P."/>
        </authorList>
    </citation>
    <scope>NUCLEOTIDE SEQUENCE [LARGE SCALE GENOMIC DNA]</scope>
    <source>
        <strain evidence="7 8">B11899</strain>
    </source>
</reference>
<protein>
    <recommendedName>
        <fullName evidence="6">CAF17 C-terminal domain-containing protein</fullName>
    </recommendedName>
</protein>
<accession>A0A2V1AN88</accession>
<dbReference type="GeneID" id="37006795"/>
<dbReference type="Gene3D" id="3.30.1360.120">
    <property type="entry name" value="Probable tRNA modification gtpase trme, domain 1"/>
    <property type="match status" value="1"/>
</dbReference>
<keyword evidence="2" id="KW-0809">Transit peptide</keyword>
<dbReference type="InterPro" id="IPR045179">
    <property type="entry name" value="YgfZ/GcvT"/>
</dbReference>
<evidence type="ECO:0000256" key="2">
    <source>
        <dbReference type="ARBA" id="ARBA00022946"/>
    </source>
</evidence>
<dbReference type="InterPro" id="IPR017703">
    <property type="entry name" value="YgfZ/GCV_T_CS"/>
</dbReference>
<evidence type="ECO:0000259" key="6">
    <source>
        <dbReference type="Pfam" id="PF25455"/>
    </source>
</evidence>
<dbReference type="OrthoDB" id="191995at2759"/>
<evidence type="ECO:0000256" key="3">
    <source>
        <dbReference type="ARBA" id="ARBA00023128"/>
    </source>
</evidence>
<comment type="caution">
    <text evidence="7">The sequence shown here is derived from an EMBL/GenBank/DDBJ whole genome shotgun (WGS) entry which is preliminary data.</text>
</comment>
<gene>
    <name evidence="7" type="ORF">CXQ85_001464</name>
</gene>
<dbReference type="RefSeq" id="XP_025340104.1">
    <property type="nucleotide sequence ID" value="XM_025485173.1"/>
</dbReference>
<evidence type="ECO:0000256" key="1">
    <source>
        <dbReference type="ARBA" id="ARBA00004305"/>
    </source>
</evidence>
<keyword evidence="3" id="KW-0496">Mitochondrion</keyword>
<evidence type="ECO:0000313" key="8">
    <source>
        <dbReference type="Proteomes" id="UP000244309"/>
    </source>
</evidence>
<comment type="subcellular location">
    <subcellularLocation>
        <location evidence="1">Mitochondrion matrix</location>
    </subcellularLocation>
</comment>
<dbReference type="Gene3D" id="2.40.30.160">
    <property type="match status" value="1"/>
</dbReference>
<evidence type="ECO:0000313" key="7">
    <source>
        <dbReference type="EMBL" id="PVH19164.1"/>
    </source>
</evidence>
<dbReference type="STRING" id="45357.A0A2V1AN88"/>
<dbReference type="PANTHER" id="PTHR22602">
    <property type="entry name" value="TRANSFERASE CAF17, MITOCHONDRIAL-RELATED"/>
    <property type="match status" value="1"/>
</dbReference>
<dbReference type="AlphaFoldDB" id="A0A2V1AN88"/>
<keyword evidence="8" id="KW-1185">Reference proteome</keyword>
<dbReference type="GO" id="GO:0016226">
    <property type="term" value="P:iron-sulfur cluster assembly"/>
    <property type="evidence" value="ECO:0007669"/>
    <property type="project" value="TreeGrafter"/>
</dbReference>
<proteinExistence type="inferred from homology"/>
<dbReference type="NCBIfam" id="TIGR03317">
    <property type="entry name" value="ygfZ_signature"/>
    <property type="match status" value="1"/>
</dbReference>